<dbReference type="InterPro" id="IPR041705">
    <property type="entry name" value="PIN_Sll0205"/>
</dbReference>
<dbReference type="RefSeq" id="WP_340266540.1">
    <property type="nucleotide sequence ID" value="NZ_JBBEOG010000001.1"/>
</dbReference>
<accession>A0ABW0GHN0</accession>
<dbReference type="CDD" id="cd09872">
    <property type="entry name" value="PIN_Sll0205-like"/>
    <property type="match status" value="1"/>
</dbReference>
<evidence type="ECO:0000256" key="3">
    <source>
        <dbReference type="ARBA" id="ARBA00022801"/>
    </source>
</evidence>
<proteinExistence type="predicted"/>
<dbReference type="SUPFAM" id="SSF88723">
    <property type="entry name" value="PIN domain-like"/>
    <property type="match status" value="1"/>
</dbReference>
<evidence type="ECO:0000256" key="2">
    <source>
        <dbReference type="ARBA" id="ARBA00022723"/>
    </source>
</evidence>
<feature type="domain" description="PIN" evidence="5">
    <location>
        <begin position="4"/>
        <end position="117"/>
    </location>
</feature>
<name>A0ABW0GHN0_9MICO</name>
<keyword evidence="3" id="KW-0378">Hydrolase</keyword>
<protein>
    <submittedName>
        <fullName evidence="6">Type II toxin-antitoxin system VapC family toxin</fullName>
    </submittedName>
</protein>
<dbReference type="InterPro" id="IPR029060">
    <property type="entry name" value="PIN-like_dom_sf"/>
</dbReference>
<evidence type="ECO:0000313" key="7">
    <source>
        <dbReference type="Proteomes" id="UP001596122"/>
    </source>
</evidence>
<evidence type="ECO:0000313" key="6">
    <source>
        <dbReference type="EMBL" id="MFC5379340.1"/>
    </source>
</evidence>
<dbReference type="Pfam" id="PF01850">
    <property type="entry name" value="PIN"/>
    <property type="match status" value="1"/>
</dbReference>
<dbReference type="Gene3D" id="3.40.50.1010">
    <property type="entry name" value="5'-nuclease"/>
    <property type="match status" value="1"/>
</dbReference>
<evidence type="ECO:0000256" key="1">
    <source>
        <dbReference type="ARBA" id="ARBA00022722"/>
    </source>
</evidence>
<reference evidence="7" key="1">
    <citation type="journal article" date="2019" name="Int. J. Syst. Evol. Microbiol.">
        <title>The Global Catalogue of Microorganisms (GCM) 10K type strain sequencing project: providing services to taxonomists for standard genome sequencing and annotation.</title>
        <authorList>
            <consortium name="The Broad Institute Genomics Platform"/>
            <consortium name="The Broad Institute Genome Sequencing Center for Infectious Disease"/>
            <person name="Wu L."/>
            <person name="Ma J."/>
        </authorList>
    </citation>
    <scope>NUCLEOTIDE SEQUENCE [LARGE SCALE GENOMIC DNA]</scope>
    <source>
        <strain evidence="7">CCUG 43114</strain>
    </source>
</reference>
<dbReference type="PANTHER" id="PTHR36173:SF2">
    <property type="entry name" value="RIBONUCLEASE VAPC16"/>
    <property type="match status" value="1"/>
</dbReference>
<keyword evidence="7" id="KW-1185">Reference proteome</keyword>
<keyword evidence="4" id="KW-0460">Magnesium</keyword>
<dbReference type="EMBL" id="JBHSLD010000001">
    <property type="protein sequence ID" value="MFC5379340.1"/>
    <property type="molecule type" value="Genomic_DNA"/>
</dbReference>
<gene>
    <name evidence="6" type="ORF">ACFPJ6_00905</name>
</gene>
<evidence type="ECO:0000259" key="5">
    <source>
        <dbReference type="Pfam" id="PF01850"/>
    </source>
</evidence>
<organism evidence="6 7">
    <name type="scientific">Aquipuribacter nitratireducens</name>
    <dbReference type="NCBI Taxonomy" id="650104"/>
    <lineage>
        <taxon>Bacteria</taxon>
        <taxon>Bacillati</taxon>
        <taxon>Actinomycetota</taxon>
        <taxon>Actinomycetes</taxon>
        <taxon>Micrococcales</taxon>
        <taxon>Intrasporangiaceae</taxon>
        <taxon>Aquipuribacter</taxon>
    </lineage>
</organism>
<dbReference type="InterPro" id="IPR002716">
    <property type="entry name" value="PIN_dom"/>
</dbReference>
<dbReference type="InterPro" id="IPR052919">
    <property type="entry name" value="TA_system_RNase"/>
</dbReference>
<dbReference type="PANTHER" id="PTHR36173">
    <property type="entry name" value="RIBONUCLEASE VAPC16-RELATED"/>
    <property type="match status" value="1"/>
</dbReference>
<comment type="caution">
    <text evidence="6">The sequence shown here is derived from an EMBL/GenBank/DDBJ whole genome shotgun (WGS) entry which is preliminary data.</text>
</comment>
<evidence type="ECO:0000256" key="4">
    <source>
        <dbReference type="ARBA" id="ARBA00022842"/>
    </source>
</evidence>
<keyword evidence="2" id="KW-0479">Metal-binding</keyword>
<keyword evidence="1" id="KW-0540">Nuclease</keyword>
<dbReference type="Proteomes" id="UP001596122">
    <property type="component" value="Unassembled WGS sequence"/>
</dbReference>
<sequence>MRLLLDTHAFLWLAAGDERLVPSARALIDRADSLVLSAASVWEAEIKRAAGRLGAPPLAEAARRLGVDVLPVTAEHATAAAHLALHHRDPFDRMLVAQARLEDLVLVTKDDALRRYGVPTAW</sequence>